<keyword evidence="2" id="KW-1185">Reference proteome</keyword>
<reference evidence="1" key="1">
    <citation type="journal article" date="2022" name="Front. Genet.">
        <title>Chromosome-Scale Assembly of the Dendrobium nobile Genome Provides Insights Into the Molecular Mechanism of the Biosynthesis of the Medicinal Active Ingredient of Dendrobium.</title>
        <authorList>
            <person name="Xu Q."/>
            <person name="Niu S.-C."/>
            <person name="Li K.-L."/>
            <person name="Zheng P.-J."/>
            <person name="Zhang X.-J."/>
            <person name="Jia Y."/>
            <person name="Liu Y."/>
            <person name="Niu Y.-X."/>
            <person name="Yu L.-H."/>
            <person name="Chen D.-F."/>
            <person name="Zhang G.-Q."/>
        </authorList>
    </citation>
    <scope>NUCLEOTIDE SEQUENCE</scope>
    <source>
        <tissue evidence="1">Leaf</tissue>
    </source>
</reference>
<comment type="caution">
    <text evidence="1">The sequence shown here is derived from an EMBL/GenBank/DDBJ whole genome shotgun (WGS) entry which is preliminary data.</text>
</comment>
<organism evidence="1 2">
    <name type="scientific">Dendrobium nobile</name>
    <name type="common">Orchid</name>
    <dbReference type="NCBI Taxonomy" id="94219"/>
    <lineage>
        <taxon>Eukaryota</taxon>
        <taxon>Viridiplantae</taxon>
        <taxon>Streptophyta</taxon>
        <taxon>Embryophyta</taxon>
        <taxon>Tracheophyta</taxon>
        <taxon>Spermatophyta</taxon>
        <taxon>Magnoliopsida</taxon>
        <taxon>Liliopsida</taxon>
        <taxon>Asparagales</taxon>
        <taxon>Orchidaceae</taxon>
        <taxon>Epidendroideae</taxon>
        <taxon>Malaxideae</taxon>
        <taxon>Dendrobiinae</taxon>
        <taxon>Dendrobium</taxon>
    </lineage>
</organism>
<dbReference type="AlphaFoldDB" id="A0A8T3ARH0"/>
<dbReference type="Proteomes" id="UP000829196">
    <property type="component" value="Unassembled WGS sequence"/>
</dbReference>
<evidence type="ECO:0000313" key="1">
    <source>
        <dbReference type="EMBL" id="KAI0499236.1"/>
    </source>
</evidence>
<sequence>METLKMAPISAWAAPGESLLASAGVYDPEKWAAEGGARSVSTGARISPGGVQIGRE</sequence>
<dbReference type="EMBL" id="JAGYWB010000014">
    <property type="protein sequence ID" value="KAI0499236.1"/>
    <property type="molecule type" value="Genomic_DNA"/>
</dbReference>
<proteinExistence type="predicted"/>
<accession>A0A8T3ARH0</accession>
<protein>
    <submittedName>
        <fullName evidence="1">Uncharacterized protein</fullName>
    </submittedName>
</protein>
<gene>
    <name evidence="1" type="ORF">KFK09_020139</name>
</gene>
<name>A0A8T3ARH0_DENNO</name>
<evidence type="ECO:0000313" key="2">
    <source>
        <dbReference type="Proteomes" id="UP000829196"/>
    </source>
</evidence>